<dbReference type="EMBL" id="JBCNJP010000007">
    <property type="protein sequence ID" value="KAK9077633.1"/>
    <property type="molecule type" value="Genomic_DNA"/>
</dbReference>
<evidence type="ECO:0000256" key="5">
    <source>
        <dbReference type="ARBA" id="ARBA00038020"/>
    </source>
</evidence>
<keyword evidence="6" id="KW-0175">Coiled coil</keyword>
<keyword evidence="10" id="KW-1185">Reference proteome</keyword>
<keyword evidence="3" id="KW-0653">Protein transport</keyword>
<dbReference type="InterPro" id="IPR036865">
    <property type="entry name" value="CRAL-TRIO_dom_sf"/>
</dbReference>
<evidence type="ECO:0000256" key="2">
    <source>
        <dbReference type="ARBA" id="ARBA00004395"/>
    </source>
</evidence>
<sequence>MPGLEGNEAFDEKTERKSDLESSEDEIRLSRISSLNKKAINASNRFTHSFKKRRKRKVHYSPSLPIEDVRDANEEKYVCELRKKLLEKKLLPSRHDDYHTLLRFLKARDFDTERTILMWEEMLNWRKEFGADTIMEDYKFAELEEVLQQYPQGYHGVDREGRPIYIERLGMAHPSKLMQITSVDRYLKYHVQEFERAFNEKYPACSIAAKKMINSTTTILDVQGMGLKNFTPTAASILGAVTKIDCNYYPETLHQMFVVNASSTFKNYLWPAAQKLLDAKTIPKIQVLDPKSLDKLLEAIDPSQLPDFLGGSCTCSSKGGCLRSNMGPWKDTEIMRVVKNTKATFARHITRISINEQNDSSLHTMEGGNDRSIIESGSDADGPCLTSPNSSKVSELVSVNDEAMTSDSPVYYSCDDDDNDFSRAIASEQELQMSPSRPPSLEAIASVKRSFKYITRPVVLLATKLTTLICSHPIGTSEEGTTPDADSSSPTDQILPCLERLKKLEKMVEELNTKRAQIPREKEQLLEQSMDRIKSVELDLDKTKKVLHATLVRQLEISELMERIEQLKFSKKNVLKFDVLEKKEKWPTDLLEFDELEKLQKGETYKCEACKLQQYNYPSSVHHYASTV</sequence>
<feature type="region of interest" description="Disordered" evidence="7">
    <location>
        <begin position="357"/>
        <end position="392"/>
    </location>
</feature>
<dbReference type="InterPro" id="IPR011074">
    <property type="entry name" value="CRAL/TRIO_N_dom"/>
</dbReference>
<keyword evidence="3" id="KW-0813">Transport</keyword>
<evidence type="ECO:0000256" key="3">
    <source>
        <dbReference type="ARBA" id="ARBA00022927"/>
    </source>
</evidence>
<dbReference type="GO" id="GO:0000139">
    <property type="term" value="C:Golgi membrane"/>
    <property type="evidence" value="ECO:0007669"/>
    <property type="project" value="UniProtKB-SubCell"/>
</dbReference>
<comment type="similarity">
    <text evidence="5">Belongs to the SFH family.</text>
</comment>
<dbReference type="SMART" id="SM00516">
    <property type="entry name" value="SEC14"/>
    <property type="match status" value="1"/>
</dbReference>
<dbReference type="CDD" id="cd00170">
    <property type="entry name" value="SEC14"/>
    <property type="match status" value="1"/>
</dbReference>
<dbReference type="Gene3D" id="1.10.8.20">
    <property type="entry name" value="N-terminal domain of phosphatidylinositol transfer protein sec14p"/>
    <property type="match status" value="1"/>
</dbReference>
<evidence type="ECO:0000256" key="4">
    <source>
        <dbReference type="ARBA" id="ARBA00023034"/>
    </source>
</evidence>
<comment type="subcellular location">
    <subcellularLocation>
        <location evidence="1">Cell membrane</location>
        <topology evidence="1">Peripheral membrane protein</topology>
    </subcellularLocation>
    <subcellularLocation>
        <location evidence="2">Golgi apparatus membrane</location>
        <topology evidence="2">Peripheral membrane protein</topology>
    </subcellularLocation>
</comment>
<dbReference type="PROSITE" id="PS50191">
    <property type="entry name" value="CRAL_TRIO"/>
    <property type="match status" value="1"/>
</dbReference>
<accession>A0AAP0DUY7</accession>
<feature type="domain" description="CRAL-TRIO" evidence="8">
    <location>
        <begin position="142"/>
        <end position="317"/>
    </location>
</feature>
<evidence type="ECO:0000256" key="7">
    <source>
        <dbReference type="SAM" id="MobiDB-lite"/>
    </source>
</evidence>
<keyword evidence="4" id="KW-0333">Golgi apparatus</keyword>
<dbReference type="Proteomes" id="UP001408789">
    <property type="component" value="Unassembled WGS sequence"/>
</dbReference>
<dbReference type="InterPro" id="IPR051026">
    <property type="entry name" value="PI/PC_transfer"/>
</dbReference>
<dbReference type="GO" id="GO:0015031">
    <property type="term" value="P:protein transport"/>
    <property type="evidence" value="ECO:0007669"/>
    <property type="project" value="UniProtKB-KW"/>
</dbReference>
<evidence type="ECO:0000256" key="1">
    <source>
        <dbReference type="ARBA" id="ARBA00004202"/>
    </source>
</evidence>
<evidence type="ECO:0000256" key="6">
    <source>
        <dbReference type="SAM" id="Coils"/>
    </source>
</evidence>
<dbReference type="PANTHER" id="PTHR45657">
    <property type="entry name" value="CRAL-TRIO DOMAIN-CONTAINING PROTEIN YKL091C-RELATED"/>
    <property type="match status" value="1"/>
</dbReference>
<dbReference type="SUPFAM" id="SSF46938">
    <property type="entry name" value="CRAL/TRIO N-terminal domain"/>
    <property type="match status" value="1"/>
</dbReference>
<evidence type="ECO:0000259" key="8">
    <source>
        <dbReference type="PROSITE" id="PS50191"/>
    </source>
</evidence>
<evidence type="ECO:0000313" key="10">
    <source>
        <dbReference type="Proteomes" id="UP001408789"/>
    </source>
</evidence>
<dbReference type="Pfam" id="PF00650">
    <property type="entry name" value="CRAL_TRIO"/>
    <property type="match status" value="1"/>
</dbReference>
<dbReference type="Gene3D" id="3.40.525.10">
    <property type="entry name" value="CRAL-TRIO lipid binding domain"/>
    <property type="match status" value="1"/>
</dbReference>
<feature type="compositionally biased region" description="Basic and acidic residues" evidence="7">
    <location>
        <begin position="10"/>
        <end position="24"/>
    </location>
</feature>
<proteinExistence type="inferred from homology"/>
<dbReference type="InterPro" id="IPR001251">
    <property type="entry name" value="CRAL-TRIO_dom"/>
</dbReference>
<dbReference type="PANTHER" id="PTHR45657:SF8">
    <property type="entry name" value="PHOSPHATIDYLINOSITOL_PHOSPHATIDYLCHOLINE TRANSFER PROTEIN SFH13"/>
    <property type="match status" value="1"/>
</dbReference>
<protein>
    <recommendedName>
        <fullName evidence="8">CRAL-TRIO domain-containing protein</fullName>
    </recommendedName>
</protein>
<feature type="compositionally biased region" description="Polar residues" evidence="7">
    <location>
        <begin position="478"/>
        <end position="492"/>
    </location>
</feature>
<feature type="coiled-coil region" evidence="6">
    <location>
        <begin position="501"/>
        <end position="528"/>
    </location>
</feature>
<dbReference type="GO" id="GO:0005886">
    <property type="term" value="C:plasma membrane"/>
    <property type="evidence" value="ECO:0007669"/>
    <property type="project" value="UniProtKB-SubCell"/>
</dbReference>
<organism evidence="9 10">
    <name type="scientific">Deinandra increscens subsp. villosa</name>
    <dbReference type="NCBI Taxonomy" id="3103831"/>
    <lineage>
        <taxon>Eukaryota</taxon>
        <taxon>Viridiplantae</taxon>
        <taxon>Streptophyta</taxon>
        <taxon>Embryophyta</taxon>
        <taxon>Tracheophyta</taxon>
        <taxon>Spermatophyta</taxon>
        <taxon>Magnoliopsida</taxon>
        <taxon>eudicotyledons</taxon>
        <taxon>Gunneridae</taxon>
        <taxon>Pentapetalae</taxon>
        <taxon>asterids</taxon>
        <taxon>campanulids</taxon>
        <taxon>Asterales</taxon>
        <taxon>Asteraceae</taxon>
        <taxon>Asteroideae</taxon>
        <taxon>Heliantheae alliance</taxon>
        <taxon>Madieae</taxon>
        <taxon>Madiinae</taxon>
        <taxon>Deinandra</taxon>
    </lineage>
</organism>
<name>A0AAP0DUY7_9ASTR</name>
<evidence type="ECO:0000313" key="9">
    <source>
        <dbReference type="EMBL" id="KAK9077633.1"/>
    </source>
</evidence>
<dbReference type="AlphaFoldDB" id="A0AAP0DUY7"/>
<feature type="region of interest" description="Disordered" evidence="7">
    <location>
        <begin position="473"/>
        <end position="492"/>
    </location>
</feature>
<gene>
    <name evidence="9" type="ORF">SSX86_005970</name>
</gene>
<dbReference type="SMART" id="SM01100">
    <property type="entry name" value="CRAL_TRIO_N"/>
    <property type="match status" value="1"/>
</dbReference>
<reference evidence="9 10" key="1">
    <citation type="submission" date="2024-04" db="EMBL/GenBank/DDBJ databases">
        <title>The reference genome of an endangered Asteraceae, Deinandra increscens subsp. villosa, native to the Central Coast of California.</title>
        <authorList>
            <person name="Guilliams M."/>
            <person name="Hasenstab-Lehman K."/>
            <person name="Meyer R."/>
            <person name="Mcevoy S."/>
        </authorList>
    </citation>
    <scope>NUCLEOTIDE SEQUENCE [LARGE SCALE GENOMIC DNA]</scope>
    <source>
        <tissue evidence="9">Leaf</tissue>
    </source>
</reference>
<feature type="region of interest" description="Disordered" evidence="7">
    <location>
        <begin position="1"/>
        <end position="24"/>
    </location>
</feature>
<comment type="caution">
    <text evidence="9">The sequence shown here is derived from an EMBL/GenBank/DDBJ whole genome shotgun (WGS) entry which is preliminary data.</text>
</comment>
<dbReference type="InterPro" id="IPR036273">
    <property type="entry name" value="CRAL/TRIO_N_dom_sf"/>
</dbReference>
<dbReference type="SUPFAM" id="SSF52087">
    <property type="entry name" value="CRAL/TRIO domain"/>
    <property type="match status" value="1"/>
</dbReference>